<keyword evidence="15 18" id="KW-0496">Mitochondrion</keyword>
<keyword evidence="16 18" id="KW-0472">Membrane</keyword>
<feature type="domain" description="NADH:quinone oxidoreductase/Mrp antiporter transmembrane" evidence="19">
    <location>
        <begin position="23"/>
        <end position="282"/>
    </location>
</feature>
<proteinExistence type="inferred from homology"/>
<dbReference type="PANTHER" id="PTHR46552">
    <property type="entry name" value="NADH-UBIQUINONE OXIDOREDUCTASE CHAIN 2"/>
    <property type="match status" value="1"/>
</dbReference>
<protein>
    <recommendedName>
        <fullName evidence="5 18">NADH-ubiquinone oxidoreductase chain 2</fullName>
        <ecNumber evidence="4 18">7.1.1.2</ecNumber>
    </recommendedName>
</protein>
<evidence type="ECO:0000256" key="13">
    <source>
        <dbReference type="ARBA" id="ARBA00023027"/>
    </source>
</evidence>
<evidence type="ECO:0000256" key="11">
    <source>
        <dbReference type="ARBA" id="ARBA00022982"/>
    </source>
</evidence>
<comment type="subcellular location">
    <subcellularLocation>
        <location evidence="2 18">Mitochondrion inner membrane</location>
        <topology evidence="2 18">Multi-pass membrane protein</topology>
    </subcellularLocation>
</comment>
<dbReference type="GO" id="GO:0005743">
    <property type="term" value="C:mitochondrial inner membrane"/>
    <property type="evidence" value="ECO:0007669"/>
    <property type="project" value="UniProtKB-SubCell"/>
</dbReference>
<evidence type="ECO:0000256" key="4">
    <source>
        <dbReference type="ARBA" id="ARBA00012944"/>
    </source>
</evidence>
<keyword evidence="8 18" id="KW-0812">Transmembrane</keyword>
<evidence type="ECO:0000256" key="14">
    <source>
        <dbReference type="ARBA" id="ARBA00023075"/>
    </source>
</evidence>
<evidence type="ECO:0000256" key="15">
    <source>
        <dbReference type="ARBA" id="ARBA00023128"/>
    </source>
</evidence>
<evidence type="ECO:0000256" key="16">
    <source>
        <dbReference type="ARBA" id="ARBA00023136"/>
    </source>
</evidence>
<feature type="transmembrane region" description="Helical" evidence="18">
    <location>
        <begin position="238"/>
        <end position="261"/>
    </location>
</feature>
<keyword evidence="6" id="KW-0813">Transport</keyword>
<gene>
    <name evidence="20" type="primary">nad2</name>
</gene>
<organism evidence="20">
    <name type="scientific">Photinus pyralis</name>
    <name type="common">Common eastern firefly</name>
    <name type="synonym">Lampyris pyralis</name>
    <dbReference type="NCBI Taxonomy" id="7054"/>
    <lineage>
        <taxon>Eukaryota</taxon>
        <taxon>Metazoa</taxon>
        <taxon>Ecdysozoa</taxon>
        <taxon>Arthropoda</taxon>
        <taxon>Hexapoda</taxon>
        <taxon>Insecta</taxon>
        <taxon>Pterygota</taxon>
        <taxon>Neoptera</taxon>
        <taxon>Endopterygota</taxon>
        <taxon>Coleoptera</taxon>
        <taxon>Polyphaga</taxon>
        <taxon>Elateriformia</taxon>
        <taxon>Elateroidea</taxon>
        <taxon>Lampyridae</taxon>
        <taxon>Lampyrinae</taxon>
        <taxon>Photinus</taxon>
    </lineage>
</organism>
<dbReference type="AlphaFoldDB" id="A0A1W6Q5Z0"/>
<dbReference type="InterPro" id="IPR001750">
    <property type="entry name" value="ND/Mrp_TM"/>
</dbReference>
<evidence type="ECO:0000256" key="6">
    <source>
        <dbReference type="ARBA" id="ARBA00022448"/>
    </source>
</evidence>
<evidence type="ECO:0000256" key="8">
    <source>
        <dbReference type="ARBA" id="ARBA00022692"/>
    </source>
</evidence>
<dbReference type="EC" id="7.1.1.2" evidence="4 18"/>
<feature type="transmembrane region" description="Helical" evidence="18">
    <location>
        <begin position="318"/>
        <end position="339"/>
    </location>
</feature>
<keyword evidence="13 18" id="KW-0520">NAD</keyword>
<feature type="transmembrane region" description="Helical" evidence="18">
    <location>
        <begin position="30"/>
        <end position="47"/>
    </location>
</feature>
<evidence type="ECO:0000256" key="18">
    <source>
        <dbReference type="RuleBase" id="RU003403"/>
    </source>
</evidence>
<comment type="catalytic activity">
    <reaction evidence="17 18">
        <text>a ubiquinone + NADH + 5 H(+)(in) = a ubiquinol + NAD(+) + 4 H(+)(out)</text>
        <dbReference type="Rhea" id="RHEA:29091"/>
        <dbReference type="Rhea" id="RHEA-COMP:9565"/>
        <dbReference type="Rhea" id="RHEA-COMP:9566"/>
        <dbReference type="ChEBI" id="CHEBI:15378"/>
        <dbReference type="ChEBI" id="CHEBI:16389"/>
        <dbReference type="ChEBI" id="CHEBI:17976"/>
        <dbReference type="ChEBI" id="CHEBI:57540"/>
        <dbReference type="ChEBI" id="CHEBI:57945"/>
        <dbReference type="EC" id="7.1.1.2"/>
    </reaction>
</comment>
<comment type="similarity">
    <text evidence="3 18">Belongs to the complex I subunit 2 family.</text>
</comment>
<evidence type="ECO:0000313" key="20">
    <source>
        <dbReference type="EMBL" id="ARO35454.1"/>
    </source>
</evidence>
<name>A0A1W6Q5Z0_PHOPY</name>
<feature type="transmembrane region" description="Helical" evidence="18">
    <location>
        <begin position="7"/>
        <end position="24"/>
    </location>
</feature>
<evidence type="ECO:0000256" key="17">
    <source>
        <dbReference type="ARBA" id="ARBA00049551"/>
    </source>
</evidence>
<comment type="function">
    <text evidence="1">Core subunit of the mitochondrial membrane respiratory chain NADH dehydrogenase (Complex I) that is believed to belong to the minimal assembly required for catalysis. Complex I functions in the transfer of electrons from NADH to the respiratory chain. The immediate electron acceptor for the enzyme is believed to be ubiquinone.</text>
</comment>
<keyword evidence="10 18" id="KW-1278">Translocase</keyword>
<evidence type="ECO:0000256" key="2">
    <source>
        <dbReference type="ARBA" id="ARBA00004448"/>
    </source>
</evidence>
<keyword evidence="14 18" id="KW-0830">Ubiquinone</keyword>
<feature type="transmembrane region" description="Helical" evidence="18">
    <location>
        <begin position="195"/>
        <end position="218"/>
    </location>
</feature>
<reference evidence="20" key="1">
    <citation type="submission" date="2017-03" db="EMBL/GenBank/DDBJ databases">
        <title>The genome of the North American firefly Photinus pyralis.</title>
        <authorList>
            <person name="Fallon T.R."/>
            <person name="Sander Lower S.E."/>
            <person name="Weng J.-K."/>
        </authorList>
    </citation>
    <scope>NUCLEOTIDE SEQUENCE</scope>
    <source>
        <strain evidence="20">CCGTCC 8369</strain>
        <tissue evidence="20">Thorax</tissue>
    </source>
</reference>
<feature type="transmembrane region" description="Helical" evidence="18">
    <location>
        <begin position="120"/>
        <end position="140"/>
    </location>
</feature>
<dbReference type="PRINTS" id="PR01436">
    <property type="entry name" value="NADHDHGNASE2"/>
</dbReference>
<evidence type="ECO:0000256" key="3">
    <source>
        <dbReference type="ARBA" id="ARBA00007012"/>
    </source>
</evidence>
<evidence type="ECO:0000256" key="12">
    <source>
        <dbReference type="ARBA" id="ARBA00022989"/>
    </source>
</evidence>
<sequence length="340" mass="39791">MTKFYKLMFLSTLFISTLISISSYSWMGMWIGLEINVLSIIPILIYFKNKTSSEAAIKYFFTQAVASTAIMFSIILMISQYNFTTKFLLDWSLLIMNSSLLMKMGMAPFHFWFPEVLEGLSWMNSMLMLTWQKIAPMVLFMYNSEFLSLAVMAIMSAMIISGLMAMNQISLRKIMAYSSINHMGWMLSSMILSKMIWITYFLIYTIMTITIIVILNYSNIFYLSQLSSMWSMNNSMKLFFSMSMLSLAGVPPFIGFIPKWLTIQCLIFQQWFIISIIMIVFTLMMIYVYMTMIMSTFMFNFTSNNWKNLIKQFKLNNYISILNFSMLTSFIFVTLSFNIF</sequence>
<feature type="transmembrane region" description="Helical" evidence="18">
    <location>
        <begin position="273"/>
        <end position="298"/>
    </location>
</feature>
<evidence type="ECO:0000256" key="5">
    <source>
        <dbReference type="ARBA" id="ARBA00021008"/>
    </source>
</evidence>
<evidence type="ECO:0000259" key="19">
    <source>
        <dbReference type="Pfam" id="PF00361"/>
    </source>
</evidence>
<dbReference type="GO" id="GO:0008137">
    <property type="term" value="F:NADH dehydrogenase (ubiquinone) activity"/>
    <property type="evidence" value="ECO:0007669"/>
    <property type="project" value="UniProtKB-EC"/>
</dbReference>
<feature type="transmembrane region" description="Helical" evidence="18">
    <location>
        <begin position="59"/>
        <end position="79"/>
    </location>
</feature>
<keyword evidence="11 18" id="KW-0249">Electron transport</keyword>
<geneLocation type="mitochondrion" evidence="20"/>
<dbReference type="EMBL" id="KY778696">
    <property type="protein sequence ID" value="ARO35454.1"/>
    <property type="molecule type" value="Genomic_DNA"/>
</dbReference>
<evidence type="ECO:0000256" key="9">
    <source>
        <dbReference type="ARBA" id="ARBA00022792"/>
    </source>
</evidence>
<accession>A0A1W6Q5Z0</accession>
<dbReference type="InterPro" id="IPR003917">
    <property type="entry name" value="NADH_UbQ_OxRdtase_chain2"/>
</dbReference>
<evidence type="ECO:0000256" key="7">
    <source>
        <dbReference type="ARBA" id="ARBA00022660"/>
    </source>
</evidence>
<dbReference type="Pfam" id="PF00361">
    <property type="entry name" value="Proton_antipo_M"/>
    <property type="match status" value="1"/>
</dbReference>
<comment type="function">
    <text evidence="18">Core subunit of the mitochondrial membrane respiratory chain NADH dehydrogenase (Complex I) which catalyzes electron transfer from NADH through the respiratory chain, using ubiquinone as an electron acceptor. Essential for the catalytic activity and assembly of complex I.</text>
</comment>
<keyword evidence="7 18" id="KW-0679">Respiratory chain</keyword>
<feature type="transmembrane region" description="Helical" evidence="18">
    <location>
        <begin position="146"/>
        <end position="166"/>
    </location>
</feature>
<keyword evidence="12 18" id="KW-1133">Transmembrane helix</keyword>
<dbReference type="PANTHER" id="PTHR46552:SF1">
    <property type="entry name" value="NADH-UBIQUINONE OXIDOREDUCTASE CHAIN 2"/>
    <property type="match status" value="1"/>
</dbReference>
<keyword evidence="9 18" id="KW-0999">Mitochondrion inner membrane</keyword>
<dbReference type="InterPro" id="IPR050175">
    <property type="entry name" value="Complex_I_Subunit_2"/>
</dbReference>
<evidence type="ECO:0000256" key="1">
    <source>
        <dbReference type="ARBA" id="ARBA00003257"/>
    </source>
</evidence>
<evidence type="ECO:0000256" key="10">
    <source>
        <dbReference type="ARBA" id="ARBA00022967"/>
    </source>
</evidence>
<dbReference type="GO" id="GO:0006120">
    <property type="term" value="P:mitochondrial electron transport, NADH to ubiquinone"/>
    <property type="evidence" value="ECO:0007669"/>
    <property type="project" value="InterPro"/>
</dbReference>